<dbReference type="EC" id="3.1.-.-" evidence="7"/>
<feature type="binding site" evidence="7">
    <location>
        <position position="107"/>
    </location>
    <ligand>
        <name>Zn(2+)</name>
        <dbReference type="ChEBI" id="CHEBI:29105"/>
        <note>catalytic</note>
    </ligand>
</feature>
<dbReference type="Proteomes" id="UP000233517">
    <property type="component" value="Unassembled WGS sequence"/>
</dbReference>
<reference evidence="8 9" key="1">
    <citation type="journal article" date="2017" name="ISME J.">
        <title>Potential for microbial H2 and metal transformations associated with novel bacteria and archaea in deep terrestrial subsurface sediments.</title>
        <authorList>
            <person name="Hernsdorf A.W."/>
            <person name="Amano Y."/>
            <person name="Miyakawa K."/>
            <person name="Ise K."/>
            <person name="Suzuki Y."/>
            <person name="Anantharaman K."/>
            <person name="Probst A."/>
            <person name="Burstein D."/>
            <person name="Thomas B.C."/>
            <person name="Banfield J.F."/>
        </authorList>
    </citation>
    <scope>NUCLEOTIDE SEQUENCE [LARGE SCALE GENOMIC DNA]</scope>
    <source>
        <strain evidence="8">HGW-Falkowbacteria-1</strain>
    </source>
</reference>
<comment type="subcellular location">
    <subcellularLocation>
        <location evidence="7">Cytoplasm</location>
    </subcellularLocation>
</comment>
<keyword evidence="3 7" id="KW-0479">Metal-binding</keyword>
<dbReference type="PROSITE" id="PS01306">
    <property type="entry name" value="UPF0054"/>
    <property type="match status" value="1"/>
</dbReference>
<evidence type="ECO:0000313" key="9">
    <source>
        <dbReference type="Proteomes" id="UP000233517"/>
    </source>
</evidence>
<evidence type="ECO:0000256" key="5">
    <source>
        <dbReference type="ARBA" id="ARBA00022801"/>
    </source>
</evidence>
<dbReference type="GO" id="GO:0008270">
    <property type="term" value="F:zinc ion binding"/>
    <property type="evidence" value="ECO:0007669"/>
    <property type="project" value="UniProtKB-UniRule"/>
</dbReference>
<sequence length="131" mass="15497">MIEINNLTKNKINEKEIKNLVNIFLGKYKIKDNLSIAIIGDSRMREINYLYRGYDKTTDVLSFGDLNEILLNFSQIRRQAKEYNKETEEEFYFILVHGLLHLAGFCDEKESDRLKMIDLGNKFLSKYNKSF</sequence>
<keyword evidence="7" id="KW-0690">Ribosome biogenesis</keyword>
<keyword evidence="4 7" id="KW-0255">Endonuclease</keyword>
<evidence type="ECO:0000256" key="3">
    <source>
        <dbReference type="ARBA" id="ARBA00022723"/>
    </source>
</evidence>
<evidence type="ECO:0000256" key="6">
    <source>
        <dbReference type="ARBA" id="ARBA00022833"/>
    </source>
</evidence>
<evidence type="ECO:0000256" key="2">
    <source>
        <dbReference type="ARBA" id="ARBA00022722"/>
    </source>
</evidence>
<dbReference type="InterPro" id="IPR002036">
    <property type="entry name" value="YbeY"/>
</dbReference>
<dbReference type="GO" id="GO:0004521">
    <property type="term" value="F:RNA endonuclease activity"/>
    <property type="evidence" value="ECO:0007669"/>
    <property type="project" value="UniProtKB-UniRule"/>
</dbReference>
<proteinExistence type="inferred from homology"/>
<feature type="binding site" evidence="7">
    <location>
        <position position="97"/>
    </location>
    <ligand>
        <name>Zn(2+)</name>
        <dbReference type="ChEBI" id="CHEBI:29105"/>
        <note>catalytic</note>
    </ligand>
</feature>
<dbReference type="GO" id="GO:0005737">
    <property type="term" value="C:cytoplasm"/>
    <property type="evidence" value="ECO:0007669"/>
    <property type="project" value="UniProtKB-SubCell"/>
</dbReference>
<name>A0A2N2EAU8_9BACT</name>
<keyword evidence="5 7" id="KW-0378">Hydrolase</keyword>
<evidence type="ECO:0000256" key="1">
    <source>
        <dbReference type="ARBA" id="ARBA00010875"/>
    </source>
</evidence>
<evidence type="ECO:0000313" key="8">
    <source>
        <dbReference type="EMBL" id="PKM91792.1"/>
    </source>
</evidence>
<dbReference type="EMBL" id="PHAI01000001">
    <property type="protein sequence ID" value="PKM91792.1"/>
    <property type="molecule type" value="Genomic_DNA"/>
</dbReference>
<accession>A0A2N2EAU8</accession>
<feature type="binding site" evidence="7">
    <location>
        <position position="101"/>
    </location>
    <ligand>
        <name>Zn(2+)</name>
        <dbReference type="ChEBI" id="CHEBI:29105"/>
        <note>catalytic</note>
    </ligand>
</feature>
<keyword evidence="7" id="KW-0963">Cytoplasm</keyword>
<dbReference type="AlphaFoldDB" id="A0A2N2EAU8"/>
<gene>
    <name evidence="7 8" type="primary">ybeY</name>
    <name evidence="8" type="ORF">CVU82_01120</name>
</gene>
<dbReference type="InterPro" id="IPR020549">
    <property type="entry name" value="YbeY_CS"/>
</dbReference>
<comment type="function">
    <text evidence="7">Single strand-specific metallo-endoribonuclease involved in late-stage 70S ribosome quality control and in maturation of the 3' terminus of the 16S rRNA.</text>
</comment>
<dbReference type="Pfam" id="PF02130">
    <property type="entry name" value="YbeY"/>
    <property type="match status" value="1"/>
</dbReference>
<dbReference type="Gene3D" id="3.40.390.30">
    <property type="entry name" value="Metalloproteases ('zincins'), catalytic domain"/>
    <property type="match status" value="1"/>
</dbReference>
<evidence type="ECO:0000256" key="4">
    <source>
        <dbReference type="ARBA" id="ARBA00022759"/>
    </source>
</evidence>
<organism evidence="8 9">
    <name type="scientific">Candidatus Falkowbacteria bacterium HGW-Falkowbacteria-1</name>
    <dbReference type="NCBI Taxonomy" id="2013768"/>
    <lineage>
        <taxon>Bacteria</taxon>
        <taxon>Candidatus Falkowiibacteriota</taxon>
    </lineage>
</organism>
<evidence type="ECO:0000256" key="7">
    <source>
        <dbReference type="HAMAP-Rule" id="MF_00009"/>
    </source>
</evidence>
<dbReference type="PANTHER" id="PTHR46986:SF1">
    <property type="entry name" value="ENDORIBONUCLEASE YBEY, CHLOROPLASTIC"/>
    <property type="match status" value="1"/>
</dbReference>
<keyword evidence="6 7" id="KW-0862">Zinc</keyword>
<comment type="similarity">
    <text evidence="1 7">Belongs to the endoribonuclease YbeY family.</text>
</comment>
<comment type="caution">
    <text evidence="8">The sequence shown here is derived from an EMBL/GenBank/DDBJ whole genome shotgun (WGS) entry which is preliminary data.</text>
</comment>
<dbReference type="SUPFAM" id="SSF55486">
    <property type="entry name" value="Metalloproteases ('zincins'), catalytic domain"/>
    <property type="match status" value="1"/>
</dbReference>
<keyword evidence="2 7" id="KW-0540">Nuclease</keyword>
<protein>
    <recommendedName>
        <fullName evidence="7">Endoribonuclease YbeY</fullName>
        <ecNumber evidence="7">3.1.-.-</ecNumber>
    </recommendedName>
</protein>
<dbReference type="PANTHER" id="PTHR46986">
    <property type="entry name" value="ENDORIBONUCLEASE YBEY, CHLOROPLASTIC"/>
    <property type="match status" value="1"/>
</dbReference>
<dbReference type="GO" id="GO:0006364">
    <property type="term" value="P:rRNA processing"/>
    <property type="evidence" value="ECO:0007669"/>
    <property type="project" value="UniProtKB-UniRule"/>
</dbReference>
<dbReference type="NCBIfam" id="TIGR00043">
    <property type="entry name" value="rRNA maturation RNase YbeY"/>
    <property type="match status" value="1"/>
</dbReference>
<dbReference type="InterPro" id="IPR023091">
    <property type="entry name" value="MetalPrtase_cat_dom_sf_prd"/>
</dbReference>
<comment type="cofactor">
    <cofactor evidence="7">
        <name>Zn(2+)</name>
        <dbReference type="ChEBI" id="CHEBI:29105"/>
    </cofactor>
    <text evidence="7">Binds 1 zinc ion.</text>
</comment>
<keyword evidence="7" id="KW-0698">rRNA processing</keyword>
<dbReference type="GO" id="GO:0004222">
    <property type="term" value="F:metalloendopeptidase activity"/>
    <property type="evidence" value="ECO:0007669"/>
    <property type="project" value="InterPro"/>
</dbReference>
<dbReference type="HAMAP" id="MF_00009">
    <property type="entry name" value="Endoribonucl_YbeY"/>
    <property type="match status" value="1"/>
</dbReference>